<dbReference type="NCBIfam" id="TIGR00644">
    <property type="entry name" value="recJ"/>
    <property type="match status" value="1"/>
</dbReference>
<dbReference type="PANTHER" id="PTHR30255">
    <property type="entry name" value="SINGLE-STRANDED-DNA-SPECIFIC EXONUCLEASE RECJ"/>
    <property type="match status" value="1"/>
</dbReference>
<dbReference type="InterPro" id="IPR018779">
    <property type="entry name" value="RecJ_C"/>
</dbReference>
<dbReference type="GO" id="GO:0006310">
    <property type="term" value="P:DNA recombination"/>
    <property type="evidence" value="ECO:0007669"/>
    <property type="project" value="InterPro"/>
</dbReference>
<feature type="domain" description="Single-stranded-DNA-specific exonuclease RecJ C-terminal" evidence="8">
    <location>
        <begin position="564"/>
        <end position="748"/>
    </location>
</feature>
<dbReference type="InterPro" id="IPR003156">
    <property type="entry name" value="DHHA1_dom"/>
</dbReference>
<dbReference type="PANTHER" id="PTHR30255:SF2">
    <property type="entry name" value="SINGLE-STRANDED-DNA-SPECIFIC EXONUCLEASE RECJ"/>
    <property type="match status" value="1"/>
</dbReference>
<dbReference type="Gene3D" id="3.90.1640.30">
    <property type="match status" value="1"/>
</dbReference>
<comment type="caution">
    <text evidence="10">The sequence shown here is derived from an EMBL/GenBank/DDBJ whole genome shotgun (WGS) entry which is preliminary data.</text>
</comment>
<evidence type="ECO:0000259" key="9">
    <source>
        <dbReference type="Pfam" id="PF17768"/>
    </source>
</evidence>
<accession>A0A0F4LEM4</accession>
<dbReference type="Pfam" id="PF01368">
    <property type="entry name" value="DHH"/>
    <property type="match status" value="1"/>
</dbReference>
<dbReference type="Pfam" id="PF02272">
    <property type="entry name" value="DHHA1"/>
    <property type="match status" value="1"/>
</dbReference>
<keyword evidence="3" id="KW-0540">Nuclease</keyword>
<gene>
    <name evidence="10" type="primary">recJ</name>
    <name evidence="10" type="ORF">JF74_10710</name>
</gene>
<evidence type="ECO:0000256" key="2">
    <source>
        <dbReference type="ARBA" id="ARBA00019841"/>
    </source>
</evidence>
<name>A0A0F4LEM4_9LACO</name>
<dbReference type="SUPFAM" id="SSF64182">
    <property type="entry name" value="DHH phosphoesterases"/>
    <property type="match status" value="1"/>
</dbReference>
<dbReference type="GO" id="GO:0006281">
    <property type="term" value="P:DNA repair"/>
    <property type="evidence" value="ECO:0007669"/>
    <property type="project" value="InterPro"/>
</dbReference>
<feature type="domain" description="RecJ OB" evidence="9">
    <location>
        <begin position="445"/>
        <end position="549"/>
    </location>
</feature>
<sequence length="759" mass="85831">MIEWRERKGEKLAPELIEKYQLSPITAKLLSLRGINTDAKLAFWFNATEDDLADPYLMHDMQKAATRINQAIDAGEKITIYGDYDADGITATSIMMETLGILGADVHFFIPDRFKDGYGPNLDAYKKIVADGTKLIITVDNGITGVDEVAFAKSEGVDTIITDHHKFQDKVPESYALVHCNYPGQKYPFDDYCGAGVAYTISRALMQDSMPELLELAMIGTIGDMVKVSGEGHILVKRGLKMLNETERPGLRALIKKAGLQMGHIDETDVGFNIAPRLNAVGRLDNASLAVDLLLCETDDEAEKIADKIEELNAKRKNLTSKVYNSCLNQIKNNGWERKKALVLYNPKFHEGVLGLVANKLVEKTHKPTIVLTKNDKGIIKGSGRSVDGFNLFNALEPLKDKLFLKFGGHDFACGLSMTEDKITSLRATFEKSFKGIYNQNIRYYDCELPFSNLDLKIITDIKKAGPFGSDNVTPVFSILHPAINSCFYMGKEKNHIKLNIGKNNKNIDVVGFNKKYLTKILLPYVDQIFIELQENCYRNQIKLQGIIKGIIFAAPKLAVPAPVIDLRNEKYIMGFADRYLIFDKRNKNIASSLYDIDPAKITLVNDYKNEGEVAAFLDVPRNLQELNLALTNNYDQLYLRFIMDQLPVKQLPLKADFVRLLKYVYSHPGLAVADYRAVGLFLQITYDKILFILRVFFELKFVKLEDDRIFGVANPIKRKLTDSNYFRATNSQIKFITDLRQMPSQKLLMYVNEQLKQH</sequence>
<dbReference type="InterPro" id="IPR038763">
    <property type="entry name" value="DHH_sf"/>
</dbReference>
<dbReference type="Pfam" id="PF17768">
    <property type="entry name" value="RecJ_OB"/>
    <property type="match status" value="1"/>
</dbReference>
<evidence type="ECO:0000256" key="5">
    <source>
        <dbReference type="ARBA" id="ARBA00022839"/>
    </source>
</evidence>
<dbReference type="GO" id="GO:0008409">
    <property type="term" value="F:5'-3' exonuclease activity"/>
    <property type="evidence" value="ECO:0007669"/>
    <property type="project" value="InterPro"/>
</dbReference>
<evidence type="ECO:0000259" key="6">
    <source>
        <dbReference type="Pfam" id="PF01368"/>
    </source>
</evidence>
<evidence type="ECO:0000259" key="8">
    <source>
        <dbReference type="Pfam" id="PF10141"/>
    </source>
</evidence>
<feature type="domain" description="DDH" evidence="6">
    <location>
        <begin position="77"/>
        <end position="221"/>
    </location>
</feature>
<dbReference type="HOGENOM" id="CLU_009736_4_1_9"/>
<evidence type="ECO:0000256" key="3">
    <source>
        <dbReference type="ARBA" id="ARBA00022722"/>
    </source>
</evidence>
<keyword evidence="5 10" id="KW-0269">Exonuclease</keyword>
<dbReference type="AlphaFoldDB" id="A0A0F4LEM4"/>
<dbReference type="InterPro" id="IPR041122">
    <property type="entry name" value="RecJ_OB"/>
</dbReference>
<dbReference type="GO" id="GO:0003676">
    <property type="term" value="F:nucleic acid binding"/>
    <property type="evidence" value="ECO:0007669"/>
    <property type="project" value="InterPro"/>
</dbReference>
<dbReference type="STRING" id="1218507.JF74_10710"/>
<evidence type="ECO:0000259" key="7">
    <source>
        <dbReference type="Pfam" id="PF02272"/>
    </source>
</evidence>
<dbReference type="InterPro" id="IPR004610">
    <property type="entry name" value="RecJ"/>
</dbReference>
<proteinExistence type="inferred from homology"/>
<feature type="domain" description="DHHA1" evidence="7">
    <location>
        <begin position="340"/>
        <end position="435"/>
    </location>
</feature>
<dbReference type="InterPro" id="IPR001667">
    <property type="entry name" value="DDH_dom"/>
</dbReference>
<protein>
    <recommendedName>
        <fullName evidence="2">Single-stranded-DNA-specific exonuclease RecJ</fullName>
    </recommendedName>
</protein>
<evidence type="ECO:0000313" key="10">
    <source>
        <dbReference type="EMBL" id="KJY56719.1"/>
    </source>
</evidence>
<dbReference type="Gene3D" id="3.10.310.30">
    <property type="match status" value="1"/>
</dbReference>
<dbReference type="Proteomes" id="UP000033531">
    <property type="component" value="Unassembled WGS sequence"/>
</dbReference>
<comment type="similarity">
    <text evidence="1">Belongs to the RecJ family.</text>
</comment>
<dbReference type="Pfam" id="PF10141">
    <property type="entry name" value="ssDNA-exonuc_C"/>
    <property type="match status" value="1"/>
</dbReference>
<evidence type="ECO:0000313" key="11">
    <source>
        <dbReference type="Proteomes" id="UP000033531"/>
    </source>
</evidence>
<organism evidence="10 11">
    <name type="scientific">Lactobacillus melliventris</name>
    <dbReference type="NCBI Taxonomy" id="1218507"/>
    <lineage>
        <taxon>Bacteria</taxon>
        <taxon>Bacillati</taxon>
        <taxon>Bacillota</taxon>
        <taxon>Bacilli</taxon>
        <taxon>Lactobacillales</taxon>
        <taxon>Lactobacillaceae</taxon>
        <taxon>Lactobacillus</taxon>
    </lineage>
</organism>
<dbReference type="InterPro" id="IPR051673">
    <property type="entry name" value="SSDNA_exonuclease_RecJ"/>
</dbReference>
<dbReference type="PATRIC" id="fig|1218507.3.peg.1246"/>
<reference evidence="10 11" key="1">
    <citation type="submission" date="2015-01" db="EMBL/GenBank/DDBJ databases">
        <title>Comparative genomics of the lactic acid bacteria isolated from the honey bee gut.</title>
        <authorList>
            <person name="Ellegaard K.M."/>
            <person name="Tamarit D."/>
            <person name="Javelind E."/>
            <person name="Olofsson T."/>
            <person name="Andersson S.G."/>
            <person name="Vasquez A."/>
        </authorList>
    </citation>
    <scope>NUCLEOTIDE SEQUENCE [LARGE SCALE GENOMIC DNA]</scope>
    <source>
        <strain evidence="10 11">Hma8</strain>
    </source>
</reference>
<evidence type="ECO:0000256" key="1">
    <source>
        <dbReference type="ARBA" id="ARBA00005915"/>
    </source>
</evidence>
<keyword evidence="4" id="KW-0378">Hydrolase</keyword>
<evidence type="ECO:0000256" key="4">
    <source>
        <dbReference type="ARBA" id="ARBA00022801"/>
    </source>
</evidence>
<dbReference type="EMBL" id="JXLI01000010">
    <property type="protein sequence ID" value="KJY56719.1"/>
    <property type="molecule type" value="Genomic_DNA"/>
</dbReference>